<protein>
    <recommendedName>
        <fullName evidence="6">GDT1 family protein</fullName>
    </recommendedName>
</protein>
<dbReference type="KEGG" id="ade:Adeh_0488"/>
<gene>
    <name evidence="7" type="ordered locus">Adeh_0488</name>
</gene>
<dbReference type="Pfam" id="PF01169">
    <property type="entry name" value="GDT1"/>
    <property type="match status" value="2"/>
</dbReference>
<dbReference type="Proteomes" id="UP000001935">
    <property type="component" value="Chromosome"/>
</dbReference>
<evidence type="ECO:0000313" key="8">
    <source>
        <dbReference type="Proteomes" id="UP000001935"/>
    </source>
</evidence>
<keyword evidence="3 6" id="KW-0812">Transmembrane</keyword>
<evidence type="ECO:0000256" key="6">
    <source>
        <dbReference type="RuleBase" id="RU365102"/>
    </source>
</evidence>
<dbReference type="InterPro" id="IPR001727">
    <property type="entry name" value="GDT1-like"/>
</dbReference>
<dbReference type="EMBL" id="CP000251">
    <property type="protein sequence ID" value="ABC80264.1"/>
    <property type="molecule type" value="Genomic_DNA"/>
</dbReference>
<feature type="transmembrane region" description="Helical" evidence="6">
    <location>
        <begin position="183"/>
        <end position="203"/>
    </location>
</feature>
<evidence type="ECO:0000313" key="7">
    <source>
        <dbReference type="EMBL" id="ABC80264.1"/>
    </source>
</evidence>
<sequence>MTLPRRSGIRALPARGPTMESILGSFLLVAASEMGDKTQLLAFSLATRFRKPWPIMAGILVATLANHGLASSLGAWISANVPARMLAGVLALTFLMFGLWTLRPDSLEASKGPERFGAFLTTTVLFFLAEMGDKTQLATVALAARYGDVIRVTAGTTLGMLAADGLAVFLGEKLAARVSSARIRWAAAGLFFLFGLISAWAAIFG</sequence>
<dbReference type="HOGENOM" id="CLU_040186_2_1_7"/>
<accession>Q2IN81</accession>
<feature type="transmembrane region" description="Helical" evidence="6">
    <location>
        <begin position="83"/>
        <end position="102"/>
    </location>
</feature>
<keyword evidence="5 6" id="KW-0472">Membrane</keyword>
<reference evidence="7" key="1">
    <citation type="submission" date="2006-01" db="EMBL/GenBank/DDBJ databases">
        <title>Complete sequence of Anaeromyxobacter dehalogenans 2CP-C.</title>
        <authorList>
            <consortium name="US DOE Joint Genome Institute"/>
            <person name="Copeland A."/>
            <person name="Lucas S."/>
            <person name="Lapidus A."/>
            <person name="Barry K."/>
            <person name="Detter J.C."/>
            <person name="Glavina T."/>
            <person name="Hammon N."/>
            <person name="Israni S."/>
            <person name="Pitluck S."/>
            <person name="Brettin T."/>
            <person name="Bruce D."/>
            <person name="Han C."/>
            <person name="Tapia R."/>
            <person name="Gilna P."/>
            <person name="Kiss H."/>
            <person name="Schmutz J."/>
            <person name="Larimer F."/>
            <person name="Land M."/>
            <person name="Kyrpides N."/>
            <person name="Anderson I."/>
            <person name="Sanford R.A."/>
            <person name="Ritalahti K.M."/>
            <person name="Thomas H.S."/>
            <person name="Kirby J.R."/>
            <person name="Zhulin I.B."/>
            <person name="Loeffler F.E."/>
            <person name="Richardson P."/>
        </authorList>
    </citation>
    <scope>NUCLEOTIDE SEQUENCE</scope>
    <source>
        <strain evidence="7">2CP-C</strain>
    </source>
</reference>
<proteinExistence type="inferred from homology"/>
<name>Q2IN81_ANADE</name>
<dbReference type="STRING" id="290397.Adeh_0488"/>
<evidence type="ECO:0000256" key="5">
    <source>
        <dbReference type="ARBA" id="ARBA00023136"/>
    </source>
</evidence>
<comment type="subcellular location">
    <subcellularLocation>
        <location evidence="1 6">Membrane</location>
        <topology evidence="1 6">Multi-pass membrane protein</topology>
    </subcellularLocation>
</comment>
<comment type="similarity">
    <text evidence="2 6">Belongs to the GDT1 family.</text>
</comment>
<evidence type="ECO:0000256" key="1">
    <source>
        <dbReference type="ARBA" id="ARBA00004141"/>
    </source>
</evidence>
<dbReference type="GO" id="GO:0016020">
    <property type="term" value="C:membrane"/>
    <property type="evidence" value="ECO:0007669"/>
    <property type="project" value="UniProtKB-SubCell"/>
</dbReference>
<dbReference type="GO" id="GO:0046873">
    <property type="term" value="F:metal ion transmembrane transporter activity"/>
    <property type="evidence" value="ECO:0007669"/>
    <property type="project" value="InterPro"/>
</dbReference>
<keyword evidence="4 6" id="KW-1133">Transmembrane helix</keyword>
<dbReference type="PANTHER" id="PTHR12608:SF1">
    <property type="entry name" value="TRANSMEMBRANE PROTEIN 165"/>
    <property type="match status" value="1"/>
</dbReference>
<feature type="transmembrane region" description="Helical" evidence="6">
    <location>
        <begin position="152"/>
        <end position="171"/>
    </location>
</feature>
<dbReference type="PANTHER" id="PTHR12608">
    <property type="entry name" value="TRANSMEMBRANE PROTEIN HTP-1 RELATED"/>
    <property type="match status" value="1"/>
</dbReference>
<evidence type="ECO:0000256" key="4">
    <source>
        <dbReference type="ARBA" id="ARBA00022989"/>
    </source>
</evidence>
<evidence type="ECO:0000256" key="2">
    <source>
        <dbReference type="ARBA" id="ARBA00009190"/>
    </source>
</evidence>
<feature type="transmembrane region" description="Helical" evidence="6">
    <location>
        <begin position="55"/>
        <end position="77"/>
    </location>
</feature>
<dbReference type="AlphaFoldDB" id="Q2IN81"/>
<dbReference type="eggNOG" id="COG2119">
    <property type="taxonomic scope" value="Bacteria"/>
</dbReference>
<organism evidence="7 8">
    <name type="scientific">Anaeromyxobacter dehalogenans (strain 2CP-C)</name>
    <dbReference type="NCBI Taxonomy" id="290397"/>
    <lineage>
        <taxon>Bacteria</taxon>
        <taxon>Pseudomonadati</taxon>
        <taxon>Myxococcota</taxon>
        <taxon>Myxococcia</taxon>
        <taxon>Myxococcales</taxon>
        <taxon>Cystobacterineae</taxon>
        <taxon>Anaeromyxobacteraceae</taxon>
        <taxon>Anaeromyxobacter</taxon>
    </lineage>
</organism>
<evidence type="ECO:0000256" key="3">
    <source>
        <dbReference type="ARBA" id="ARBA00022692"/>
    </source>
</evidence>
<feature type="transmembrane region" description="Helical" evidence="6">
    <location>
        <begin position="114"/>
        <end position="132"/>
    </location>
</feature>